<reference evidence="1" key="1">
    <citation type="submission" date="2019-10" db="EMBL/GenBank/DDBJ databases">
        <authorList>
            <consortium name="DOE Joint Genome Institute"/>
            <person name="Kuo A."/>
            <person name="Miyauchi S."/>
            <person name="Kiss E."/>
            <person name="Drula E."/>
            <person name="Kohler A."/>
            <person name="Sanchez-Garcia M."/>
            <person name="Andreopoulos B."/>
            <person name="Barry K.W."/>
            <person name="Bonito G."/>
            <person name="Buee M."/>
            <person name="Carver A."/>
            <person name="Chen C."/>
            <person name="Cichocki N."/>
            <person name="Clum A."/>
            <person name="Culley D."/>
            <person name="Crous P.W."/>
            <person name="Fauchery L."/>
            <person name="Girlanda M."/>
            <person name="Hayes R."/>
            <person name="Keri Z."/>
            <person name="LaButti K."/>
            <person name="Lipzen A."/>
            <person name="Lombard V."/>
            <person name="Magnuson J."/>
            <person name="Maillard F."/>
            <person name="Morin E."/>
            <person name="Murat C."/>
            <person name="Nolan M."/>
            <person name="Ohm R."/>
            <person name="Pangilinan J."/>
            <person name="Pereira M."/>
            <person name="Perotto S."/>
            <person name="Peter M."/>
            <person name="Riley R."/>
            <person name="Sitrit Y."/>
            <person name="Stielow B."/>
            <person name="Szollosi G."/>
            <person name="Zifcakova L."/>
            <person name="Stursova M."/>
            <person name="Spatafora J.W."/>
            <person name="Tedersoo L."/>
            <person name="Vaario L.-M."/>
            <person name="Yamada A."/>
            <person name="Yan M."/>
            <person name="Wang P."/>
            <person name="Xu J."/>
            <person name="Bruns T."/>
            <person name="Baldrian P."/>
            <person name="Vilgalys R."/>
            <person name="Henrissat B."/>
            <person name="Grigoriev I.V."/>
            <person name="Hibbett D."/>
            <person name="Nagy L.G."/>
            <person name="Martin F.M."/>
        </authorList>
    </citation>
    <scope>NUCLEOTIDE SEQUENCE</scope>
    <source>
        <strain evidence="1">BED1</strain>
    </source>
</reference>
<name>A0AAD4GM55_BOLED</name>
<sequence>MSTELKRMGNVSLNDGLWIIQKLEAGIIETTSCFYGSAACRPIVPCTNKTSCK</sequence>
<comment type="caution">
    <text evidence="1">The sequence shown here is derived from an EMBL/GenBank/DDBJ whole genome shotgun (WGS) entry which is preliminary data.</text>
</comment>
<dbReference type="EMBL" id="WHUW01000001">
    <property type="protein sequence ID" value="KAF8452362.1"/>
    <property type="molecule type" value="Genomic_DNA"/>
</dbReference>
<evidence type="ECO:0000313" key="1">
    <source>
        <dbReference type="EMBL" id="KAF8452362.1"/>
    </source>
</evidence>
<accession>A0AAD4GM55</accession>
<reference evidence="1" key="2">
    <citation type="journal article" date="2020" name="Nat. Commun.">
        <title>Large-scale genome sequencing of mycorrhizal fungi provides insights into the early evolution of symbiotic traits.</title>
        <authorList>
            <person name="Miyauchi S."/>
            <person name="Kiss E."/>
            <person name="Kuo A."/>
            <person name="Drula E."/>
            <person name="Kohler A."/>
            <person name="Sanchez-Garcia M."/>
            <person name="Morin E."/>
            <person name="Andreopoulos B."/>
            <person name="Barry K.W."/>
            <person name="Bonito G."/>
            <person name="Buee M."/>
            <person name="Carver A."/>
            <person name="Chen C."/>
            <person name="Cichocki N."/>
            <person name="Clum A."/>
            <person name="Culley D."/>
            <person name="Crous P.W."/>
            <person name="Fauchery L."/>
            <person name="Girlanda M."/>
            <person name="Hayes R.D."/>
            <person name="Keri Z."/>
            <person name="LaButti K."/>
            <person name="Lipzen A."/>
            <person name="Lombard V."/>
            <person name="Magnuson J."/>
            <person name="Maillard F."/>
            <person name="Murat C."/>
            <person name="Nolan M."/>
            <person name="Ohm R.A."/>
            <person name="Pangilinan J."/>
            <person name="Pereira M.F."/>
            <person name="Perotto S."/>
            <person name="Peter M."/>
            <person name="Pfister S."/>
            <person name="Riley R."/>
            <person name="Sitrit Y."/>
            <person name="Stielow J.B."/>
            <person name="Szollosi G."/>
            <person name="Zifcakova L."/>
            <person name="Stursova M."/>
            <person name="Spatafora J.W."/>
            <person name="Tedersoo L."/>
            <person name="Vaario L.M."/>
            <person name="Yamada A."/>
            <person name="Yan M."/>
            <person name="Wang P."/>
            <person name="Xu J."/>
            <person name="Bruns T."/>
            <person name="Baldrian P."/>
            <person name="Vilgalys R."/>
            <person name="Dunand C."/>
            <person name="Henrissat B."/>
            <person name="Grigoriev I.V."/>
            <person name="Hibbett D."/>
            <person name="Nagy L.G."/>
            <person name="Martin F.M."/>
        </authorList>
    </citation>
    <scope>NUCLEOTIDE SEQUENCE</scope>
    <source>
        <strain evidence="1">BED1</strain>
    </source>
</reference>
<dbReference type="AlphaFoldDB" id="A0AAD4GM55"/>
<dbReference type="Proteomes" id="UP001194468">
    <property type="component" value="Unassembled WGS sequence"/>
</dbReference>
<evidence type="ECO:0000313" key="2">
    <source>
        <dbReference type="Proteomes" id="UP001194468"/>
    </source>
</evidence>
<organism evidence="1 2">
    <name type="scientific">Boletus edulis BED1</name>
    <dbReference type="NCBI Taxonomy" id="1328754"/>
    <lineage>
        <taxon>Eukaryota</taxon>
        <taxon>Fungi</taxon>
        <taxon>Dikarya</taxon>
        <taxon>Basidiomycota</taxon>
        <taxon>Agaricomycotina</taxon>
        <taxon>Agaricomycetes</taxon>
        <taxon>Agaricomycetidae</taxon>
        <taxon>Boletales</taxon>
        <taxon>Boletineae</taxon>
        <taxon>Boletaceae</taxon>
        <taxon>Boletoideae</taxon>
        <taxon>Boletus</taxon>
    </lineage>
</organism>
<keyword evidence="2" id="KW-1185">Reference proteome</keyword>
<protein>
    <submittedName>
        <fullName evidence="1">Uncharacterized protein</fullName>
    </submittedName>
</protein>
<proteinExistence type="predicted"/>
<gene>
    <name evidence="1" type="ORF">L210DRAFT_941779</name>
</gene>